<keyword evidence="6 9" id="KW-0808">Transferase</keyword>
<dbReference type="EC" id="2.7.7.7" evidence="6"/>
<proteinExistence type="inferred from homology"/>
<evidence type="ECO:0000313" key="10">
    <source>
        <dbReference type="Proteomes" id="UP000737402"/>
    </source>
</evidence>
<dbReference type="InterPro" id="IPR001126">
    <property type="entry name" value="UmuC"/>
</dbReference>
<dbReference type="Pfam" id="PF11798">
    <property type="entry name" value="IMS_HHH"/>
    <property type="match status" value="1"/>
</dbReference>
<feature type="region of interest" description="Disordered" evidence="7">
    <location>
        <begin position="229"/>
        <end position="258"/>
    </location>
</feature>
<keyword evidence="5 6" id="KW-0239">DNA-directed DNA polymerase</keyword>
<dbReference type="Pfam" id="PF11799">
    <property type="entry name" value="IMS_C"/>
    <property type="match status" value="1"/>
</dbReference>
<feature type="binding site" evidence="6">
    <location>
        <position position="108"/>
    </location>
    <ligand>
        <name>Mg(2+)</name>
        <dbReference type="ChEBI" id="CHEBI:18420"/>
    </ligand>
</feature>
<evidence type="ECO:0000256" key="7">
    <source>
        <dbReference type="SAM" id="MobiDB-lite"/>
    </source>
</evidence>
<dbReference type="NCBIfam" id="NF002677">
    <property type="entry name" value="PRK02406.1"/>
    <property type="match status" value="1"/>
</dbReference>
<accession>A0ABS2P350</accession>
<dbReference type="Proteomes" id="UP000737402">
    <property type="component" value="Unassembled WGS sequence"/>
</dbReference>
<feature type="binding site" evidence="6">
    <location>
        <position position="12"/>
    </location>
    <ligand>
        <name>Mg(2+)</name>
        <dbReference type="ChEBI" id="CHEBI:18420"/>
    </ligand>
</feature>
<comment type="subcellular location">
    <subcellularLocation>
        <location evidence="6">Cytoplasm</location>
    </subcellularLocation>
</comment>
<keyword evidence="3 6" id="KW-0548">Nucleotidyltransferase</keyword>
<sequence length="413" mass="46417">MKRSGRIIFHVDMNSFYASVEMAYDSTLRGKPLAIAGNVEERKGIVVTCSYEARAFGVKTTMPLWEAKQKCPQLIVRKPNFERYRKSSQAMFALLRNYTDLVEPVSIDEGYMDVTDCTLSLTPIQIAEEIQQRLKSELLLPCSIGIAPNKFLAKMASDMKKPMGITVLRKRELATKLWPLPVGEMHGVGAKTAEKLKTIGITTIGELAEGNDYQLKHLLGINGERLKKRANGEDNRPVDPDSVSEFKSIGNSTTLPSDTDDEQVIEKVLEKLAVSVSARMKRKSVLSQNVQLVIRYGINHTVTRSRKLANPIESVEHIMEAALFLLKKHWNGEPVRLLGITAQDMVEKDQSVKQLDLFTFQEDAKHEPLHKTLQELEDKFGKGIIKRGIKNKNTVQSSSTAKLTTSFQKDFLE</sequence>
<gene>
    <name evidence="6" type="primary">dinB</name>
    <name evidence="9" type="ORF">JOC95_002935</name>
</gene>
<evidence type="ECO:0000256" key="4">
    <source>
        <dbReference type="ARBA" id="ARBA00022763"/>
    </source>
</evidence>
<dbReference type="SUPFAM" id="SSF56672">
    <property type="entry name" value="DNA/RNA polymerases"/>
    <property type="match status" value="1"/>
</dbReference>
<organism evidence="9 10">
    <name type="scientific">Sutcliffiella tianshenii</name>
    <dbReference type="NCBI Taxonomy" id="1463404"/>
    <lineage>
        <taxon>Bacteria</taxon>
        <taxon>Bacillati</taxon>
        <taxon>Bacillota</taxon>
        <taxon>Bacilli</taxon>
        <taxon>Bacillales</taxon>
        <taxon>Bacillaceae</taxon>
        <taxon>Sutcliffiella</taxon>
    </lineage>
</organism>
<keyword evidence="4 6" id="KW-0227">DNA damage</keyword>
<evidence type="ECO:0000313" key="9">
    <source>
        <dbReference type="EMBL" id="MBM7621062.1"/>
    </source>
</evidence>
<dbReference type="CDD" id="cd03586">
    <property type="entry name" value="PolY_Pol_IV_kappa"/>
    <property type="match status" value="1"/>
</dbReference>
<dbReference type="RefSeq" id="WP_204417635.1">
    <property type="nucleotide sequence ID" value="NZ_JAFBED010000006.1"/>
</dbReference>
<dbReference type="HAMAP" id="MF_01113">
    <property type="entry name" value="DNApol_IV"/>
    <property type="match status" value="1"/>
</dbReference>
<evidence type="ECO:0000256" key="5">
    <source>
        <dbReference type="ARBA" id="ARBA00022932"/>
    </source>
</evidence>
<dbReference type="InterPro" id="IPR043128">
    <property type="entry name" value="Rev_trsase/Diguanyl_cyclase"/>
</dbReference>
<evidence type="ECO:0000259" key="8">
    <source>
        <dbReference type="PROSITE" id="PS50173"/>
    </source>
</evidence>
<name>A0ABS2P350_9BACI</name>
<evidence type="ECO:0000256" key="3">
    <source>
        <dbReference type="ARBA" id="ARBA00022695"/>
    </source>
</evidence>
<feature type="active site" evidence="6">
    <location>
        <position position="109"/>
    </location>
</feature>
<reference evidence="9 10" key="1">
    <citation type="submission" date="2021-01" db="EMBL/GenBank/DDBJ databases">
        <title>Genomic Encyclopedia of Type Strains, Phase IV (KMG-IV): sequencing the most valuable type-strain genomes for metagenomic binning, comparative biology and taxonomic classification.</title>
        <authorList>
            <person name="Goeker M."/>
        </authorList>
    </citation>
    <scope>NUCLEOTIDE SEQUENCE [LARGE SCALE GENOMIC DNA]</scope>
    <source>
        <strain evidence="9 10">DSM 25879</strain>
    </source>
</reference>
<keyword evidence="10" id="KW-1185">Reference proteome</keyword>
<dbReference type="SUPFAM" id="SSF100879">
    <property type="entry name" value="Lesion bypass DNA polymerase (Y-family), little finger domain"/>
    <property type="match status" value="1"/>
</dbReference>
<keyword evidence="6" id="KW-0963">Cytoplasm</keyword>
<evidence type="ECO:0000256" key="2">
    <source>
        <dbReference type="ARBA" id="ARBA00022457"/>
    </source>
</evidence>
<dbReference type="NCBIfam" id="NF002492">
    <property type="entry name" value="PRK01810.1"/>
    <property type="match status" value="1"/>
</dbReference>
<dbReference type="Gene3D" id="1.10.150.20">
    <property type="entry name" value="5' to 3' exonuclease, C-terminal subdomain"/>
    <property type="match status" value="1"/>
</dbReference>
<evidence type="ECO:0000256" key="6">
    <source>
        <dbReference type="HAMAP-Rule" id="MF_01113"/>
    </source>
</evidence>
<dbReference type="Gene3D" id="3.30.1490.100">
    <property type="entry name" value="DNA polymerase, Y-family, little finger domain"/>
    <property type="match status" value="1"/>
</dbReference>
<dbReference type="Gene3D" id="3.40.1170.60">
    <property type="match status" value="1"/>
</dbReference>
<dbReference type="InterPro" id="IPR050116">
    <property type="entry name" value="DNA_polymerase-Y"/>
</dbReference>
<comment type="function">
    <text evidence="6">Poorly processive, error-prone DNA polymerase involved in untargeted mutagenesis. Copies undamaged DNA at stalled replication forks, which arise in vivo from mismatched or misaligned primer ends. These misaligned primers can be extended by PolIV. Exhibits no 3'-5' exonuclease (proofreading) activity. May be involved in translesional synthesis, in conjunction with the beta clamp from PolIII.</text>
</comment>
<keyword evidence="6" id="KW-0235">DNA replication</keyword>
<comment type="caution">
    <text evidence="9">The sequence shown here is derived from an EMBL/GenBank/DDBJ whole genome shotgun (WGS) entry which is preliminary data.</text>
</comment>
<comment type="similarity">
    <text evidence="1 6">Belongs to the DNA polymerase type-Y family.</text>
</comment>
<keyword evidence="6" id="KW-0238">DNA-binding</keyword>
<dbReference type="Gene3D" id="3.30.70.270">
    <property type="match status" value="1"/>
</dbReference>
<dbReference type="PROSITE" id="PS50173">
    <property type="entry name" value="UMUC"/>
    <property type="match status" value="1"/>
</dbReference>
<dbReference type="InterPro" id="IPR043502">
    <property type="entry name" value="DNA/RNA_pol_sf"/>
</dbReference>
<dbReference type="PANTHER" id="PTHR11076:SF33">
    <property type="entry name" value="DNA POLYMERASE KAPPA"/>
    <property type="match status" value="1"/>
</dbReference>
<dbReference type="GO" id="GO:0003887">
    <property type="term" value="F:DNA-directed DNA polymerase activity"/>
    <property type="evidence" value="ECO:0007669"/>
    <property type="project" value="UniProtKB-EC"/>
</dbReference>
<comment type="subunit">
    <text evidence="6">Monomer.</text>
</comment>
<dbReference type="Pfam" id="PF00817">
    <property type="entry name" value="IMS"/>
    <property type="match status" value="1"/>
</dbReference>
<keyword evidence="6" id="KW-0234">DNA repair</keyword>
<dbReference type="PANTHER" id="PTHR11076">
    <property type="entry name" value="DNA REPAIR POLYMERASE UMUC / TRANSFERASE FAMILY MEMBER"/>
    <property type="match status" value="1"/>
</dbReference>
<keyword evidence="6" id="KW-0479">Metal-binding</keyword>
<dbReference type="InterPro" id="IPR036775">
    <property type="entry name" value="DNA_pol_Y-fam_lit_finger_sf"/>
</dbReference>
<dbReference type="EMBL" id="JAFBED010000006">
    <property type="protein sequence ID" value="MBM7621062.1"/>
    <property type="molecule type" value="Genomic_DNA"/>
</dbReference>
<dbReference type="InterPro" id="IPR024728">
    <property type="entry name" value="PolY_HhH_motif"/>
</dbReference>
<keyword evidence="2 6" id="KW-0515">Mutator protein</keyword>
<comment type="cofactor">
    <cofactor evidence="6">
        <name>Mg(2+)</name>
        <dbReference type="ChEBI" id="CHEBI:18420"/>
    </cofactor>
    <text evidence="6">Binds 2 magnesium ions per subunit.</text>
</comment>
<feature type="compositionally biased region" description="Basic and acidic residues" evidence="7">
    <location>
        <begin position="230"/>
        <end position="239"/>
    </location>
</feature>
<dbReference type="InterPro" id="IPR022880">
    <property type="entry name" value="DNApol_IV"/>
</dbReference>
<comment type="catalytic activity">
    <reaction evidence="6">
        <text>DNA(n) + a 2'-deoxyribonucleoside 5'-triphosphate = DNA(n+1) + diphosphate</text>
        <dbReference type="Rhea" id="RHEA:22508"/>
        <dbReference type="Rhea" id="RHEA-COMP:17339"/>
        <dbReference type="Rhea" id="RHEA-COMP:17340"/>
        <dbReference type="ChEBI" id="CHEBI:33019"/>
        <dbReference type="ChEBI" id="CHEBI:61560"/>
        <dbReference type="ChEBI" id="CHEBI:173112"/>
        <dbReference type="EC" id="2.7.7.7"/>
    </reaction>
</comment>
<evidence type="ECO:0000256" key="1">
    <source>
        <dbReference type="ARBA" id="ARBA00010945"/>
    </source>
</evidence>
<dbReference type="InterPro" id="IPR017961">
    <property type="entry name" value="DNA_pol_Y-fam_little_finger"/>
</dbReference>
<feature type="site" description="Substrate discrimination" evidence="6">
    <location>
        <position position="17"/>
    </location>
</feature>
<feature type="domain" description="UmuC" evidence="8">
    <location>
        <begin position="8"/>
        <end position="189"/>
    </location>
</feature>
<keyword evidence="6" id="KW-0460">Magnesium</keyword>
<protein>
    <recommendedName>
        <fullName evidence="6">DNA polymerase IV</fullName>
        <shortName evidence="6">Pol IV</shortName>
        <ecNumber evidence="6">2.7.7.7</ecNumber>
    </recommendedName>
</protein>